<keyword evidence="2" id="KW-0004">4Fe-4S</keyword>
<evidence type="ECO:0000256" key="4">
    <source>
        <dbReference type="ARBA" id="ARBA00022723"/>
    </source>
</evidence>
<dbReference type="Gene3D" id="3.30.750.210">
    <property type="match status" value="1"/>
</dbReference>
<organism evidence="9 10">
    <name type="scientific">Acanthoscelides obtectus</name>
    <name type="common">Bean weevil</name>
    <name type="synonym">Bruchus obtectus</name>
    <dbReference type="NCBI Taxonomy" id="200917"/>
    <lineage>
        <taxon>Eukaryota</taxon>
        <taxon>Metazoa</taxon>
        <taxon>Ecdysozoa</taxon>
        <taxon>Arthropoda</taxon>
        <taxon>Hexapoda</taxon>
        <taxon>Insecta</taxon>
        <taxon>Pterygota</taxon>
        <taxon>Neoptera</taxon>
        <taxon>Endopterygota</taxon>
        <taxon>Coleoptera</taxon>
        <taxon>Polyphaga</taxon>
        <taxon>Cucujiformia</taxon>
        <taxon>Chrysomeloidea</taxon>
        <taxon>Chrysomelidae</taxon>
        <taxon>Bruchinae</taxon>
        <taxon>Bruchini</taxon>
        <taxon>Acanthoscelides</taxon>
    </lineage>
</organism>
<dbReference type="Pfam" id="PF04055">
    <property type="entry name" value="Radical_SAM"/>
    <property type="match status" value="1"/>
</dbReference>
<dbReference type="OrthoDB" id="190098at2759"/>
<dbReference type="InterPro" id="IPR020612">
    <property type="entry name" value="Methylthiotransferase_CS"/>
</dbReference>
<gene>
    <name evidence="9" type="ORF">ACAOBT_LOCUS1089</name>
</gene>
<dbReference type="PROSITE" id="PS51918">
    <property type="entry name" value="RADICAL_SAM"/>
    <property type="match status" value="1"/>
</dbReference>
<keyword evidence="4" id="KW-0479">Metal-binding</keyword>
<evidence type="ECO:0000259" key="8">
    <source>
        <dbReference type="PROSITE" id="PS51918"/>
    </source>
</evidence>
<dbReference type="InterPro" id="IPR007197">
    <property type="entry name" value="rSAM"/>
</dbReference>
<dbReference type="PROSITE" id="PS01278">
    <property type="entry name" value="MTTASE_RADICAL"/>
    <property type="match status" value="1"/>
</dbReference>
<dbReference type="PANTHER" id="PTHR43020:SF2">
    <property type="entry name" value="MITOCHONDRIAL TRNA METHYLTHIOTRANSFERASE CDK5RAP1"/>
    <property type="match status" value="1"/>
</dbReference>
<dbReference type="SUPFAM" id="SSF102114">
    <property type="entry name" value="Radical SAM enzymes"/>
    <property type="match status" value="1"/>
</dbReference>
<dbReference type="Gene3D" id="3.40.50.12160">
    <property type="entry name" value="Methylthiotransferase, N-terminal domain"/>
    <property type="match status" value="1"/>
</dbReference>
<dbReference type="FunFam" id="3.40.50.12160:FF:000003">
    <property type="entry name" value="CDK5 regulatory subunit-associated protein 1"/>
    <property type="match status" value="1"/>
</dbReference>
<dbReference type="SFLD" id="SFLDG01082">
    <property type="entry name" value="B12-binding_domain_containing"/>
    <property type="match status" value="1"/>
</dbReference>
<keyword evidence="6" id="KW-0411">Iron-sulfur</keyword>
<evidence type="ECO:0000256" key="1">
    <source>
        <dbReference type="ARBA" id="ARBA00001966"/>
    </source>
</evidence>
<name>A0A9P0NTE5_ACAOB</name>
<dbReference type="Pfam" id="PF00919">
    <property type="entry name" value="UPF0004"/>
    <property type="match status" value="1"/>
</dbReference>
<dbReference type="GO" id="GO:0005739">
    <property type="term" value="C:mitochondrion"/>
    <property type="evidence" value="ECO:0007669"/>
    <property type="project" value="TreeGrafter"/>
</dbReference>
<evidence type="ECO:0000256" key="2">
    <source>
        <dbReference type="ARBA" id="ARBA00022485"/>
    </source>
</evidence>
<dbReference type="GO" id="GO:0005829">
    <property type="term" value="C:cytosol"/>
    <property type="evidence" value="ECO:0007669"/>
    <property type="project" value="TreeGrafter"/>
</dbReference>
<reference evidence="9" key="1">
    <citation type="submission" date="2022-03" db="EMBL/GenBank/DDBJ databases">
        <authorList>
            <person name="Sayadi A."/>
        </authorList>
    </citation>
    <scope>NUCLEOTIDE SEQUENCE</scope>
</reference>
<keyword evidence="5" id="KW-0408">Iron</keyword>
<evidence type="ECO:0000256" key="5">
    <source>
        <dbReference type="ARBA" id="ARBA00023004"/>
    </source>
</evidence>
<comment type="caution">
    <text evidence="9">The sequence shown here is derived from an EMBL/GenBank/DDBJ whole genome shotgun (WGS) entry which is preliminary data.</text>
</comment>
<dbReference type="GO" id="GO:0046872">
    <property type="term" value="F:metal ion binding"/>
    <property type="evidence" value="ECO:0007669"/>
    <property type="project" value="UniProtKB-KW"/>
</dbReference>
<dbReference type="AlphaFoldDB" id="A0A9P0NTE5"/>
<protein>
    <submittedName>
        <fullName evidence="9">Uncharacterized protein</fullName>
    </submittedName>
</protein>
<dbReference type="InterPro" id="IPR058240">
    <property type="entry name" value="rSAM_sf"/>
</dbReference>
<comment type="cofactor">
    <cofactor evidence="1">
        <name>[4Fe-4S] cluster</name>
        <dbReference type="ChEBI" id="CHEBI:49883"/>
    </cofactor>
</comment>
<dbReference type="SFLD" id="SFLDS00029">
    <property type="entry name" value="Radical_SAM"/>
    <property type="match status" value="1"/>
</dbReference>
<evidence type="ECO:0000313" key="10">
    <source>
        <dbReference type="Proteomes" id="UP001152888"/>
    </source>
</evidence>
<dbReference type="Proteomes" id="UP001152888">
    <property type="component" value="Unassembled WGS sequence"/>
</dbReference>
<accession>A0A9P0NTE5</accession>
<evidence type="ECO:0000256" key="3">
    <source>
        <dbReference type="ARBA" id="ARBA00022691"/>
    </source>
</evidence>
<dbReference type="InterPro" id="IPR013848">
    <property type="entry name" value="Methylthiotransferase_N"/>
</dbReference>
<keyword evidence="10" id="KW-1185">Reference proteome</keyword>
<dbReference type="InterPro" id="IPR038135">
    <property type="entry name" value="Methylthiotransferase_N_sf"/>
</dbReference>
<sequence>MNVNDAEIVLAILKNNDFEPTKDLIEADVILILTCAIRDSAEEKIWGRLGFLKGLKRTRKKDSFAGLLGCMAERLKTKVLETSDMVDLVAGPDSYRDLPRLLSLTDTDQRSVNVLLSLDETYADISPVRLNENSISAYVSIMRGCDNMCTYCIVPFTRGRERSRPVSSILREVEQLSEKGVKEVTLLGQNVNSYRLKPKKGGLRFADLLNRVAAVNPEMRIRFTSPHPKDFPDEVVEVNTSY</sequence>
<dbReference type="GO" id="GO:0051539">
    <property type="term" value="F:4 iron, 4 sulfur cluster binding"/>
    <property type="evidence" value="ECO:0007669"/>
    <property type="project" value="UniProtKB-KW"/>
</dbReference>
<dbReference type="PANTHER" id="PTHR43020">
    <property type="entry name" value="CDK5 REGULATORY SUBUNIT-ASSOCIATED PROTEIN 1"/>
    <property type="match status" value="1"/>
</dbReference>
<keyword evidence="3" id="KW-0949">S-adenosyl-L-methionine</keyword>
<proteinExistence type="predicted"/>
<evidence type="ECO:0000259" key="7">
    <source>
        <dbReference type="PROSITE" id="PS51449"/>
    </source>
</evidence>
<evidence type="ECO:0000313" key="9">
    <source>
        <dbReference type="EMBL" id="CAH1955504.1"/>
    </source>
</evidence>
<evidence type="ECO:0000256" key="6">
    <source>
        <dbReference type="ARBA" id="ARBA00023014"/>
    </source>
</evidence>
<feature type="domain" description="Radical SAM core" evidence="8">
    <location>
        <begin position="131"/>
        <end position="242"/>
    </location>
</feature>
<dbReference type="PROSITE" id="PS51449">
    <property type="entry name" value="MTTASE_N"/>
    <property type="match status" value="1"/>
</dbReference>
<feature type="domain" description="MTTase N-terminal" evidence="7">
    <location>
        <begin position="1"/>
        <end position="107"/>
    </location>
</feature>
<dbReference type="GO" id="GO:0035597">
    <property type="term" value="F:tRNA-2-methylthio-N(6)-dimethylallyladenosine(37) synthase activity"/>
    <property type="evidence" value="ECO:0007669"/>
    <property type="project" value="TreeGrafter"/>
</dbReference>
<dbReference type="EMBL" id="CAKOFQ010006660">
    <property type="protein sequence ID" value="CAH1955504.1"/>
    <property type="molecule type" value="Genomic_DNA"/>
</dbReference>